<dbReference type="InterPro" id="IPR007694">
    <property type="entry name" value="DNA_helicase_DnaB-like_C"/>
</dbReference>
<dbReference type="GO" id="GO:0005524">
    <property type="term" value="F:ATP binding"/>
    <property type="evidence" value="ECO:0007669"/>
    <property type="project" value="InterPro"/>
</dbReference>
<accession>A0A1Y5F8Y6</accession>
<dbReference type="SUPFAM" id="SSF52540">
    <property type="entry name" value="P-loop containing nucleoside triphosphate hydrolases"/>
    <property type="match status" value="1"/>
</dbReference>
<feature type="domain" description="SF4 helicase" evidence="1">
    <location>
        <begin position="17"/>
        <end position="280"/>
    </location>
</feature>
<name>A0A1Y5F8Y6_9BACT</name>
<dbReference type="AlphaFoldDB" id="A0A1Y5F8Y6"/>
<comment type="caution">
    <text evidence="2">The sequence shown here is derived from an EMBL/GenBank/DDBJ whole genome shotgun (WGS) entry which is preliminary data.</text>
</comment>
<protein>
    <recommendedName>
        <fullName evidence="1">SF4 helicase domain-containing protein</fullName>
    </recommendedName>
</protein>
<reference evidence="3" key="1">
    <citation type="journal article" date="2017" name="Proc. Natl. Acad. Sci. U.S.A.">
        <title>Simulation of Deepwater Horizon oil plume reveals substrate specialization within a complex community of hydrocarbon-degraders.</title>
        <authorList>
            <person name="Hu P."/>
            <person name="Dubinsky E.A."/>
            <person name="Probst A.J."/>
            <person name="Wang J."/>
            <person name="Sieber C.M.K."/>
            <person name="Tom L.M."/>
            <person name="Gardinali P."/>
            <person name="Banfield J.F."/>
            <person name="Atlas R.M."/>
            <person name="Andersen G.L."/>
        </authorList>
    </citation>
    <scope>NUCLEOTIDE SEQUENCE [LARGE SCALE GENOMIC DNA]</scope>
</reference>
<dbReference type="Proteomes" id="UP000196531">
    <property type="component" value="Unassembled WGS sequence"/>
</dbReference>
<dbReference type="GO" id="GO:0006260">
    <property type="term" value="P:DNA replication"/>
    <property type="evidence" value="ECO:0007669"/>
    <property type="project" value="InterPro"/>
</dbReference>
<sequence>MDKINKSLKSVLKRMEDYKDVDVFETGFPDLDDRLGIDPESGQLIVIASRPGIGKSALALNIATARAVTSKKSVAYFSLEMQSKELSQRLIIQHSKVDSSYFRNCAFTDSSLRKIGKTIAEISQLPIFISDEINLTMSKIRENCLQLQHEGELGIIVIDYIQLIANTVSGPGELDESICIMKELKTLAREMKCPILVLSQVCRGVDDRINKRPYCSDLRPYPTIESDADVIIFIYRDDYYDPDSRSPGIGEIIIAKNRTGETGTVLVNWNSSYVSFLPCR</sequence>
<proteinExistence type="predicted"/>
<dbReference type="Pfam" id="PF03796">
    <property type="entry name" value="DnaB_C"/>
    <property type="match status" value="1"/>
</dbReference>
<dbReference type="PANTHER" id="PTHR30153">
    <property type="entry name" value="REPLICATIVE DNA HELICASE DNAB"/>
    <property type="match status" value="1"/>
</dbReference>
<organism evidence="2 3">
    <name type="scientific">Halobacteriovorax marinus</name>
    <dbReference type="NCBI Taxonomy" id="97084"/>
    <lineage>
        <taxon>Bacteria</taxon>
        <taxon>Pseudomonadati</taxon>
        <taxon>Bdellovibrionota</taxon>
        <taxon>Bacteriovoracia</taxon>
        <taxon>Bacteriovoracales</taxon>
        <taxon>Halobacteriovoraceae</taxon>
        <taxon>Halobacteriovorax</taxon>
    </lineage>
</organism>
<gene>
    <name evidence="2" type="ORF">A9Q84_14635</name>
</gene>
<dbReference type="EMBL" id="MAAO01000007">
    <property type="protein sequence ID" value="OUR95735.1"/>
    <property type="molecule type" value="Genomic_DNA"/>
</dbReference>
<dbReference type="PROSITE" id="PS51199">
    <property type="entry name" value="SF4_HELICASE"/>
    <property type="match status" value="1"/>
</dbReference>
<dbReference type="InterPro" id="IPR027417">
    <property type="entry name" value="P-loop_NTPase"/>
</dbReference>
<dbReference type="GO" id="GO:0003678">
    <property type="term" value="F:DNA helicase activity"/>
    <property type="evidence" value="ECO:0007669"/>
    <property type="project" value="InterPro"/>
</dbReference>
<dbReference type="Gene3D" id="3.40.50.300">
    <property type="entry name" value="P-loop containing nucleotide triphosphate hydrolases"/>
    <property type="match status" value="1"/>
</dbReference>
<dbReference type="CDD" id="cd00984">
    <property type="entry name" value="DnaB_C"/>
    <property type="match status" value="1"/>
</dbReference>
<evidence type="ECO:0000259" key="1">
    <source>
        <dbReference type="PROSITE" id="PS51199"/>
    </source>
</evidence>
<evidence type="ECO:0000313" key="2">
    <source>
        <dbReference type="EMBL" id="OUR95735.1"/>
    </source>
</evidence>
<dbReference type="PANTHER" id="PTHR30153:SF2">
    <property type="entry name" value="REPLICATIVE DNA HELICASE"/>
    <property type="match status" value="1"/>
</dbReference>
<evidence type="ECO:0000313" key="3">
    <source>
        <dbReference type="Proteomes" id="UP000196531"/>
    </source>
</evidence>
<dbReference type="GO" id="GO:0005829">
    <property type="term" value="C:cytosol"/>
    <property type="evidence" value="ECO:0007669"/>
    <property type="project" value="TreeGrafter"/>
</dbReference>